<proteinExistence type="predicted"/>
<dbReference type="Proteomes" id="UP001202281">
    <property type="component" value="Unassembled WGS sequence"/>
</dbReference>
<accession>A0ABT0BR88</accession>
<feature type="region of interest" description="Disordered" evidence="1">
    <location>
        <begin position="189"/>
        <end position="218"/>
    </location>
</feature>
<evidence type="ECO:0000256" key="2">
    <source>
        <dbReference type="SAM" id="Phobius"/>
    </source>
</evidence>
<keyword evidence="2" id="KW-0812">Transmembrane</keyword>
<feature type="transmembrane region" description="Helical" evidence="2">
    <location>
        <begin position="76"/>
        <end position="98"/>
    </location>
</feature>
<name>A0ABT0BR88_9SPHN</name>
<dbReference type="RefSeq" id="WP_243921360.1">
    <property type="nucleotide sequence ID" value="NZ_JALHLG010000014.1"/>
</dbReference>
<keyword evidence="2" id="KW-1133">Transmembrane helix</keyword>
<organism evidence="3 4">
    <name type="scientific">Novosphingobium beihaiensis</name>
    <dbReference type="NCBI Taxonomy" id="2930389"/>
    <lineage>
        <taxon>Bacteria</taxon>
        <taxon>Pseudomonadati</taxon>
        <taxon>Pseudomonadota</taxon>
        <taxon>Alphaproteobacteria</taxon>
        <taxon>Sphingomonadales</taxon>
        <taxon>Sphingomonadaceae</taxon>
        <taxon>Novosphingobium</taxon>
    </lineage>
</organism>
<evidence type="ECO:0008006" key="5">
    <source>
        <dbReference type="Google" id="ProtNLM"/>
    </source>
</evidence>
<protein>
    <recommendedName>
        <fullName evidence="5">DUF805 domain-containing protein</fullName>
    </recommendedName>
</protein>
<keyword evidence="2" id="KW-0472">Membrane</keyword>
<reference evidence="3 4" key="1">
    <citation type="submission" date="2022-04" db="EMBL/GenBank/DDBJ databases">
        <title>Identification of a novel bacterium isolated from mangrove sediments.</title>
        <authorList>
            <person name="Pan X."/>
        </authorList>
    </citation>
    <scope>NUCLEOTIDE SEQUENCE [LARGE SCALE GENOMIC DNA]</scope>
    <source>
        <strain evidence="3 4">B2638</strain>
    </source>
</reference>
<feature type="transmembrane region" description="Helical" evidence="2">
    <location>
        <begin position="20"/>
        <end position="39"/>
    </location>
</feature>
<comment type="caution">
    <text evidence="3">The sequence shown here is derived from an EMBL/GenBank/DDBJ whole genome shotgun (WGS) entry which is preliminary data.</text>
</comment>
<dbReference type="EMBL" id="JALHLG010000014">
    <property type="protein sequence ID" value="MCJ2187567.1"/>
    <property type="molecule type" value="Genomic_DNA"/>
</dbReference>
<evidence type="ECO:0000256" key="1">
    <source>
        <dbReference type="SAM" id="MobiDB-lite"/>
    </source>
</evidence>
<keyword evidence="4" id="KW-1185">Reference proteome</keyword>
<gene>
    <name evidence="3" type="ORF">MTR66_12165</name>
</gene>
<evidence type="ECO:0000313" key="3">
    <source>
        <dbReference type="EMBL" id="MCJ2187567.1"/>
    </source>
</evidence>
<feature type="transmembrane region" description="Helical" evidence="2">
    <location>
        <begin position="110"/>
        <end position="129"/>
    </location>
</feature>
<feature type="transmembrane region" description="Helical" evidence="2">
    <location>
        <begin position="45"/>
        <end position="64"/>
    </location>
</feature>
<sequence length="218" mass="23444">MPLPADNRGKIGQGGYWRRFAVYMIGVPVLLVLGLVGIATREYAMGIALMLAILPLSIWFRFVMMGRCRDIGWPVWLPWTAQGLQILMLIMVLSSGALTKGPAALHTLSSGSLLIGLLDFALTIALGCVGSKEAFDYDEIFGGDSLQRAAKARSAINYRTGNVPREFEAGAQREDRENAAIARALDTYRSGQTAAASQETSAPPPAGRRATGFGRKGL</sequence>
<evidence type="ECO:0000313" key="4">
    <source>
        <dbReference type="Proteomes" id="UP001202281"/>
    </source>
</evidence>
<feature type="compositionally biased region" description="Polar residues" evidence="1">
    <location>
        <begin position="189"/>
        <end position="201"/>
    </location>
</feature>